<evidence type="ECO:0000259" key="9">
    <source>
        <dbReference type="Pfam" id="PF12849"/>
    </source>
</evidence>
<dbReference type="NCBIfam" id="TIGR00975">
    <property type="entry name" value="3a0107s03"/>
    <property type="match status" value="1"/>
</dbReference>
<reference evidence="10 11" key="1">
    <citation type="submission" date="2019-09" db="EMBL/GenBank/DDBJ databases">
        <title>Hydrogenophaga aromatica sp. nov., isolated from a para-xylene-degrading enrichment culture.</title>
        <authorList>
            <person name="Tancsics A."/>
            <person name="Banerjee S."/>
        </authorList>
    </citation>
    <scope>NUCLEOTIDE SEQUENCE [LARGE SCALE GENOMIC DNA]</scope>
    <source>
        <strain evidence="10 11">D2P1</strain>
    </source>
</reference>
<feature type="chain" id="PRO_5030661972" description="Phosphate-binding protein PstS" evidence="8">
    <location>
        <begin position="27"/>
        <end position="343"/>
    </location>
</feature>
<keyword evidence="11" id="KW-1185">Reference proteome</keyword>
<evidence type="ECO:0000256" key="4">
    <source>
        <dbReference type="ARBA" id="ARBA00021889"/>
    </source>
</evidence>
<dbReference type="InterPro" id="IPR005673">
    <property type="entry name" value="ABC_phos-bd_PstS"/>
</dbReference>
<keyword evidence="5 7" id="KW-0813">Transport</keyword>
<dbReference type="InterPro" id="IPR050962">
    <property type="entry name" value="Phosphate-bind_PstS"/>
</dbReference>
<feature type="domain" description="PBP" evidence="9">
    <location>
        <begin position="27"/>
        <end position="310"/>
    </location>
</feature>
<protein>
    <recommendedName>
        <fullName evidence="4 7">Phosphate-binding protein PstS</fullName>
    </recommendedName>
</protein>
<evidence type="ECO:0000256" key="3">
    <source>
        <dbReference type="ARBA" id="ARBA00011529"/>
    </source>
</evidence>
<sequence>MNTKRTLLKTVAAAALATMAMGNAFAADITGAGATFPFPVYAKWAEAYKKETGTGLNYQSIGSSGGLKQIRAKTVTFGASDAPVKGEELDKDGMIQFPAIIGGTVPVINLEGFKPGELRVTGPVLADMFLGNITKWNDAKLVALNPGKALPDASITIVHRADGSGTTFNWTDYLTAVSKEWADKVGKGAAVKWPAASSVGGKGNEGVAANVNRVKGALGYVEYAYVKKNNMNFMQLQNADGKYVSPDDTAFAAAAASADWFSVPGMGISMVNAKGAASWPVSTASFILMYKEPADKAASAEALKFFDWAFKSGKQMAADLDYVALPDSLTAQIRSKVWSQVAK</sequence>
<keyword evidence="6 7" id="KW-0592">Phosphate transport</keyword>
<keyword evidence="8" id="KW-0732">Signal</keyword>
<dbReference type="NCBIfam" id="NF008171">
    <property type="entry name" value="PRK10918.1"/>
    <property type="match status" value="1"/>
</dbReference>
<comment type="function">
    <text evidence="1 7">Part of the ABC transporter complex PstSACB involved in phosphate import.</text>
</comment>
<comment type="subunit">
    <text evidence="3 7">The complex is composed of two ATP-binding proteins (PstB), two transmembrane proteins (PstC and PstA) and a solute-binding protein (PstS).</text>
</comment>
<dbReference type="EMBL" id="VYGV01000006">
    <property type="protein sequence ID" value="NWF44639.1"/>
    <property type="molecule type" value="Genomic_DNA"/>
</dbReference>
<dbReference type="CDD" id="cd13565">
    <property type="entry name" value="PBP2_PstS"/>
    <property type="match status" value="1"/>
</dbReference>
<dbReference type="PROSITE" id="PS51318">
    <property type="entry name" value="TAT"/>
    <property type="match status" value="1"/>
</dbReference>
<evidence type="ECO:0000256" key="7">
    <source>
        <dbReference type="PIRNR" id="PIRNR002756"/>
    </source>
</evidence>
<dbReference type="GO" id="GO:0043190">
    <property type="term" value="C:ATP-binding cassette (ABC) transporter complex"/>
    <property type="evidence" value="ECO:0007669"/>
    <property type="project" value="InterPro"/>
</dbReference>
<comment type="caution">
    <text evidence="10">The sequence shown here is derived from an EMBL/GenBank/DDBJ whole genome shotgun (WGS) entry which is preliminary data.</text>
</comment>
<evidence type="ECO:0000313" key="11">
    <source>
        <dbReference type="Proteomes" id="UP000545507"/>
    </source>
</evidence>
<evidence type="ECO:0000256" key="2">
    <source>
        <dbReference type="ARBA" id="ARBA00008725"/>
    </source>
</evidence>
<dbReference type="PIRSF" id="PIRSF002756">
    <property type="entry name" value="PstS"/>
    <property type="match status" value="1"/>
</dbReference>
<dbReference type="Pfam" id="PF12849">
    <property type="entry name" value="PBP_like_2"/>
    <property type="match status" value="1"/>
</dbReference>
<name>A0A7Y8KW17_9BURK</name>
<gene>
    <name evidence="10" type="primary">pstS</name>
    <name evidence="10" type="ORF">F3K02_05145</name>
</gene>
<dbReference type="AlphaFoldDB" id="A0A7Y8KW17"/>
<evidence type="ECO:0000256" key="8">
    <source>
        <dbReference type="SAM" id="SignalP"/>
    </source>
</evidence>
<dbReference type="Proteomes" id="UP000545507">
    <property type="component" value="Unassembled WGS sequence"/>
</dbReference>
<proteinExistence type="inferred from homology"/>
<evidence type="ECO:0000256" key="6">
    <source>
        <dbReference type="ARBA" id="ARBA00022592"/>
    </source>
</evidence>
<dbReference type="GO" id="GO:0035435">
    <property type="term" value="P:phosphate ion transmembrane transport"/>
    <property type="evidence" value="ECO:0007669"/>
    <property type="project" value="InterPro"/>
</dbReference>
<dbReference type="RefSeq" id="WP_177134000.1">
    <property type="nucleotide sequence ID" value="NZ_VYGV01000006.1"/>
</dbReference>
<feature type="signal peptide" evidence="8">
    <location>
        <begin position="1"/>
        <end position="26"/>
    </location>
</feature>
<dbReference type="Gene3D" id="3.40.190.10">
    <property type="entry name" value="Periplasmic binding protein-like II"/>
    <property type="match status" value="2"/>
</dbReference>
<dbReference type="PANTHER" id="PTHR42996">
    <property type="entry name" value="PHOSPHATE-BINDING PROTEIN PSTS"/>
    <property type="match status" value="1"/>
</dbReference>
<dbReference type="GO" id="GO:0042301">
    <property type="term" value="F:phosphate ion binding"/>
    <property type="evidence" value="ECO:0007669"/>
    <property type="project" value="InterPro"/>
</dbReference>
<dbReference type="PANTHER" id="PTHR42996:SF1">
    <property type="entry name" value="PHOSPHATE-BINDING PROTEIN PSTS"/>
    <property type="match status" value="1"/>
</dbReference>
<comment type="similarity">
    <text evidence="2 7">Belongs to the PstS family.</text>
</comment>
<evidence type="ECO:0000256" key="1">
    <source>
        <dbReference type="ARBA" id="ARBA00002841"/>
    </source>
</evidence>
<accession>A0A7Y8KW17</accession>
<dbReference type="InterPro" id="IPR006311">
    <property type="entry name" value="TAT_signal"/>
</dbReference>
<dbReference type="SUPFAM" id="SSF53850">
    <property type="entry name" value="Periplasmic binding protein-like II"/>
    <property type="match status" value="1"/>
</dbReference>
<evidence type="ECO:0000313" key="10">
    <source>
        <dbReference type="EMBL" id="NWF44639.1"/>
    </source>
</evidence>
<dbReference type="InterPro" id="IPR024370">
    <property type="entry name" value="PBP_domain"/>
</dbReference>
<evidence type="ECO:0000256" key="5">
    <source>
        <dbReference type="ARBA" id="ARBA00022448"/>
    </source>
</evidence>
<organism evidence="10 11">
    <name type="scientific">Hydrogenophaga aromaticivorans</name>
    <dbReference type="NCBI Taxonomy" id="2610898"/>
    <lineage>
        <taxon>Bacteria</taxon>
        <taxon>Pseudomonadati</taxon>
        <taxon>Pseudomonadota</taxon>
        <taxon>Betaproteobacteria</taxon>
        <taxon>Burkholderiales</taxon>
        <taxon>Comamonadaceae</taxon>
        <taxon>Hydrogenophaga</taxon>
    </lineage>
</organism>